<protein>
    <submittedName>
        <fullName evidence="6">Efflux transporter, RND family, MFP subunit</fullName>
    </submittedName>
</protein>
<feature type="signal peptide" evidence="3">
    <location>
        <begin position="1"/>
        <end position="19"/>
    </location>
</feature>
<dbReference type="Proteomes" id="UP000002012">
    <property type="component" value="Chromosome"/>
</dbReference>
<dbReference type="HOGENOM" id="CLU_018816_1_4_0"/>
<feature type="coiled-coil region" evidence="2">
    <location>
        <begin position="115"/>
        <end position="194"/>
    </location>
</feature>
<dbReference type="NCBIfam" id="TIGR01730">
    <property type="entry name" value="RND_mfp"/>
    <property type="match status" value="1"/>
</dbReference>
<accession>D4H3P6</accession>
<dbReference type="Gene3D" id="2.40.420.20">
    <property type="match status" value="1"/>
</dbReference>
<evidence type="ECO:0000256" key="3">
    <source>
        <dbReference type="SAM" id="SignalP"/>
    </source>
</evidence>
<dbReference type="InterPro" id="IPR058649">
    <property type="entry name" value="CzcB_C"/>
</dbReference>
<dbReference type="OrthoDB" id="9806939at2"/>
<dbReference type="eggNOG" id="COG0845">
    <property type="taxonomic scope" value="Bacteria"/>
</dbReference>
<dbReference type="AlphaFoldDB" id="D4H3P6"/>
<dbReference type="InterPro" id="IPR058647">
    <property type="entry name" value="BSH_CzcB-like"/>
</dbReference>
<evidence type="ECO:0000259" key="4">
    <source>
        <dbReference type="Pfam" id="PF25973"/>
    </source>
</evidence>
<dbReference type="SUPFAM" id="SSF111369">
    <property type="entry name" value="HlyD-like secretion proteins"/>
    <property type="match status" value="3"/>
</dbReference>
<keyword evidence="2" id="KW-0175">Coiled coil</keyword>
<dbReference type="STRING" id="522772.Dacet_2386"/>
<dbReference type="Pfam" id="PF25973">
    <property type="entry name" value="BSH_CzcB"/>
    <property type="match status" value="1"/>
</dbReference>
<dbReference type="PANTHER" id="PTHR30469:SF15">
    <property type="entry name" value="HLYD FAMILY OF SECRETION PROTEINS"/>
    <property type="match status" value="1"/>
</dbReference>
<dbReference type="PANTHER" id="PTHR30469">
    <property type="entry name" value="MULTIDRUG RESISTANCE PROTEIN MDTA"/>
    <property type="match status" value="1"/>
</dbReference>
<keyword evidence="3" id="KW-0732">Signal</keyword>
<evidence type="ECO:0000256" key="2">
    <source>
        <dbReference type="SAM" id="Coils"/>
    </source>
</evidence>
<gene>
    <name evidence="6" type="ordered locus">Dacet_2386</name>
</gene>
<evidence type="ECO:0000259" key="5">
    <source>
        <dbReference type="Pfam" id="PF25975"/>
    </source>
</evidence>
<dbReference type="Gene3D" id="2.40.50.100">
    <property type="match status" value="1"/>
</dbReference>
<dbReference type="KEGG" id="dap:Dacet_2386"/>
<proteinExistence type="inferred from homology"/>
<dbReference type="Gene3D" id="2.40.30.170">
    <property type="match status" value="1"/>
</dbReference>
<feature type="chain" id="PRO_5003057621" evidence="3">
    <location>
        <begin position="20"/>
        <end position="392"/>
    </location>
</feature>
<evidence type="ECO:0000313" key="7">
    <source>
        <dbReference type="Proteomes" id="UP000002012"/>
    </source>
</evidence>
<dbReference type="PROSITE" id="PS51257">
    <property type="entry name" value="PROKAR_LIPOPROTEIN"/>
    <property type="match status" value="1"/>
</dbReference>
<evidence type="ECO:0000313" key="6">
    <source>
        <dbReference type="EMBL" id="ADD69148.1"/>
    </source>
</evidence>
<dbReference type="GO" id="GO:1990281">
    <property type="term" value="C:efflux pump complex"/>
    <property type="evidence" value="ECO:0007669"/>
    <property type="project" value="TreeGrafter"/>
</dbReference>
<evidence type="ECO:0000256" key="1">
    <source>
        <dbReference type="ARBA" id="ARBA00009477"/>
    </source>
</evidence>
<dbReference type="InParanoid" id="D4H3P6"/>
<name>D4H3P6_DENA2</name>
<keyword evidence="7" id="KW-1185">Reference proteome</keyword>
<organism evidence="6 7">
    <name type="scientific">Denitrovibrio acetiphilus (strain DSM 12809 / NBRC 114555 / N2460)</name>
    <dbReference type="NCBI Taxonomy" id="522772"/>
    <lineage>
        <taxon>Bacteria</taxon>
        <taxon>Pseudomonadati</taxon>
        <taxon>Deferribacterota</taxon>
        <taxon>Deferribacteres</taxon>
        <taxon>Deferribacterales</taxon>
        <taxon>Geovibrionaceae</taxon>
        <taxon>Denitrovibrio</taxon>
    </lineage>
</organism>
<dbReference type="EMBL" id="CP001968">
    <property type="protein sequence ID" value="ADD69148.1"/>
    <property type="molecule type" value="Genomic_DNA"/>
</dbReference>
<reference evidence="6 7" key="1">
    <citation type="journal article" date="2010" name="Stand. Genomic Sci.">
        <title>Complete genome sequence of Denitrovibrio acetiphilus type strain (N2460).</title>
        <authorList>
            <person name="Kiss H."/>
            <person name="Lang E."/>
            <person name="Lapidus A."/>
            <person name="Copeland A."/>
            <person name="Nolan M."/>
            <person name="Glavina Del Rio T."/>
            <person name="Chen F."/>
            <person name="Lucas S."/>
            <person name="Tice H."/>
            <person name="Cheng J.F."/>
            <person name="Han C."/>
            <person name="Goodwin L."/>
            <person name="Pitluck S."/>
            <person name="Liolios K."/>
            <person name="Pati A."/>
            <person name="Ivanova N."/>
            <person name="Mavromatis K."/>
            <person name="Chen A."/>
            <person name="Palaniappan K."/>
            <person name="Land M."/>
            <person name="Hauser L."/>
            <person name="Chang Y.J."/>
            <person name="Jeffries C.D."/>
            <person name="Detter J.C."/>
            <person name="Brettin T."/>
            <person name="Spring S."/>
            <person name="Rohde M."/>
            <person name="Goker M."/>
            <person name="Woyke T."/>
            <person name="Bristow J."/>
            <person name="Eisen J.A."/>
            <person name="Markowitz V."/>
            <person name="Hugenholtz P."/>
            <person name="Kyrpides N.C."/>
            <person name="Klenk H.P."/>
        </authorList>
    </citation>
    <scope>NUCLEOTIDE SEQUENCE [LARGE SCALE GENOMIC DNA]</scope>
    <source>
        <strain evidence="7">DSM 12809 / NBRC 114555 / N2460</strain>
    </source>
</reference>
<dbReference type="RefSeq" id="WP_013011649.1">
    <property type="nucleotide sequence ID" value="NC_013943.1"/>
</dbReference>
<dbReference type="InterPro" id="IPR006143">
    <property type="entry name" value="RND_pump_MFP"/>
</dbReference>
<feature type="domain" description="CzcB-like barrel-sandwich hybrid" evidence="4">
    <location>
        <begin position="60"/>
        <end position="242"/>
    </location>
</feature>
<sequence precursor="true">MLRFVLISLLAGTILTACGKEDKKPETVDTPRTVTVQTMTVSNSDTASSRSFTATVSSEKTAFIIPKVVGYVEQIPVNPGQKIQKGDLLVSIKSGELEDKYNFAKSAVRESENALKQSEIGLKMAEGQYKQAQSQFELAKKTYDRFSNLIKNNSVSRQEFDQVEANYDLARQALNISEENVSLAREKVEQVKLKEQQARSMLSEVQTYLSYTQIKAPFDGVVLEKNMDAGNLASPGNPIMKIGNSSTVVYTYISQSLINEIQPGTEAVISIESMNAEYESEVLEISPEIDVFTGNFKVKLMGCDKLYPGMFARVRFATGSEQVITIPDSALVKRGQLSIVFVDDNGKADMRVVKTGRELAGTVEIISGLEIGETIVTRNAKLLKSGDILEAE</sequence>
<dbReference type="Gene3D" id="1.10.287.470">
    <property type="entry name" value="Helix hairpin bin"/>
    <property type="match status" value="1"/>
</dbReference>
<feature type="domain" description="CzcB-like C-terminal circularly permuted SH3-like" evidence="5">
    <location>
        <begin position="324"/>
        <end position="384"/>
    </location>
</feature>
<dbReference type="Pfam" id="PF25975">
    <property type="entry name" value="CzcB_C"/>
    <property type="match status" value="1"/>
</dbReference>
<dbReference type="GO" id="GO:0015562">
    <property type="term" value="F:efflux transmembrane transporter activity"/>
    <property type="evidence" value="ECO:0007669"/>
    <property type="project" value="TreeGrafter"/>
</dbReference>
<dbReference type="PaxDb" id="522772-Dacet_2386"/>
<comment type="similarity">
    <text evidence="1">Belongs to the membrane fusion protein (MFP) (TC 8.A.1) family.</text>
</comment>